<keyword evidence="3" id="KW-1185">Reference proteome</keyword>
<accession>A0A916UQX5</accession>
<proteinExistence type="predicted"/>
<gene>
    <name evidence="2" type="ORF">GCM10011396_32750</name>
</gene>
<name>A0A916UQX5_9BURK</name>
<dbReference type="InterPro" id="IPR017735">
    <property type="entry name" value="T6SS_FHA"/>
</dbReference>
<feature type="domain" description="Type VI secretion system FHA" evidence="1">
    <location>
        <begin position="27"/>
        <end position="208"/>
    </location>
</feature>
<dbReference type="InterPro" id="IPR046883">
    <property type="entry name" value="T6SS_FHA_C"/>
</dbReference>
<comment type="caution">
    <text evidence="2">The sequence shown here is derived from an EMBL/GenBank/DDBJ whole genome shotgun (WGS) entry which is preliminary data.</text>
</comment>
<evidence type="ECO:0000259" key="1">
    <source>
        <dbReference type="Pfam" id="PF20232"/>
    </source>
</evidence>
<dbReference type="Pfam" id="PF20232">
    <property type="entry name" value="T6SS_FHA_C"/>
    <property type="match status" value="1"/>
</dbReference>
<dbReference type="NCBIfam" id="TIGR03354">
    <property type="entry name" value="VI_FHA"/>
    <property type="match status" value="1"/>
</dbReference>
<protein>
    <recommendedName>
        <fullName evidence="1">Type VI secretion system FHA domain-containing protein</fullName>
    </recommendedName>
</protein>
<dbReference type="Proteomes" id="UP000637423">
    <property type="component" value="Unassembled WGS sequence"/>
</dbReference>
<organism evidence="2 3">
    <name type="scientific">Undibacterium terreum</name>
    <dbReference type="NCBI Taxonomy" id="1224302"/>
    <lineage>
        <taxon>Bacteria</taxon>
        <taxon>Pseudomonadati</taxon>
        <taxon>Pseudomonadota</taxon>
        <taxon>Betaproteobacteria</taxon>
        <taxon>Burkholderiales</taxon>
        <taxon>Oxalobacteraceae</taxon>
        <taxon>Undibacterium</taxon>
    </lineage>
</organism>
<dbReference type="EMBL" id="BMED01000003">
    <property type="protein sequence ID" value="GGC82860.1"/>
    <property type="molecule type" value="Genomic_DNA"/>
</dbReference>
<reference evidence="2" key="1">
    <citation type="journal article" date="2014" name="Int. J. Syst. Evol. Microbiol.">
        <title>Complete genome sequence of Corynebacterium casei LMG S-19264T (=DSM 44701T), isolated from a smear-ripened cheese.</title>
        <authorList>
            <consortium name="US DOE Joint Genome Institute (JGI-PGF)"/>
            <person name="Walter F."/>
            <person name="Albersmeier A."/>
            <person name="Kalinowski J."/>
            <person name="Ruckert C."/>
        </authorList>
    </citation>
    <scope>NUCLEOTIDE SEQUENCE</scope>
    <source>
        <strain evidence="2">CGMCC 1.10998</strain>
    </source>
</reference>
<dbReference type="AlphaFoldDB" id="A0A916UQX5"/>
<reference evidence="2" key="2">
    <citation type="submission" date="2020-09" db="EMBL/GenBank/DDBJ databases">
        <authorList>
            <person name="Sun Q."/>
            <person name="Zhou Y."/>
        </authorList>
    </citation>
    <scope>NUCLEOTIDE SEQUENCE</scope>
    <source>
        <strain evidence="2">CGMCC 1.10998</strain>
    </source>
</reference>
<evidence type="ECO:0000313" key="3">
    <source>
        <dbReference type="Proteomes" id="UP000637423"/>
    </source>
</evidence>
<sequence>MSNPTPLEPAETDEASNQELLEAFLRGAGLENNSIGLGAGSKLTPELMEMLGKLLAASVHGTHGLLSRRAQVKREVNADMTMVVRRNNNPLKFLQDSDTIMLQMLRKKMPGFMDPVSSMQEAFLDIHAHQSALVAGMQAALLDMMERYNPEIVIQQTPSEGTMENLMPSLRKARMWDKQVERFQIVRREVLQEAQAPFGNAFLTGYEAEITRCEDEADSDR</sequence>
<evidence type="ECO:0000313" key="2">
    <source>
        <dbReference type="EMBL" id="GGC82860.1"/>
    </source>
</evidence>